<organism evidence="1 2">
    <name type="scientific">Succiniclasticum ruminis</name>
    <dbReference type="NCBI Taxonomy" id="40841"/>
    <lineage>
        <taxon>Bacteria</taxon>
        <taxon>Bacillati</taxon>
        <taxon>Bacillota</taxon>
        <taxon>Negativicutes</taxon>
        <taxon>Acidaminococcales</taxon>
        <taxon>Acidaminococcaceae</taxon>
        <taxon>Succiniclasticum</taxon>
    </lineage>
</organism>
<dbReference type="EMBL" id="FMYW01000005">
    <property type="protein sequence ID" value="SDC34848.1"/>
    <property type="molecule type" value="Genomic_DNA"/>
</dbReference>
<keyword evidence="2" id="KW-1185">Reference proteome</keyword>
<dbReference type="AlphaFoldDB" id="A0A1G6KVM1"/>
<dbReference type="Proteomes" id="UP000198943">
    <property type="component" value="Unassembled WGS sequence"/>
</dbReference>
<protein>
    <recommendedName>
        <fullName evidence="3">Peptidase C39-like domain-containing protein</fullName>
    </recommendedName>
</protein>
<reference evidence="2" key="1">
    <citation type="submission" date="2016-10" db="EMBL/GenBank/DDBJ databases">
        <authorList>
            <person name="Varghese N."/>
            <person name="Submissions S."/>
        </authorList>
    </citation>
    <scope>NUCLEOTIDE SEQUENCE [LARGE SCALE GENOMIC DNA]</scope>
    <source>
        <strain evidence="2">DSM 11005</strain>
    </source>
</reference>
<gene>
    <name evidence="1" type="ORF">SAMN04487864_105120</name>
</gene>
<sequence length="166" mass="18863">MLYSLDCYGSGGAPGKRGTSRMAMMFLSNWLEGVGKTGILPVESRYLSGRDVRMDAHSSLVDALHRNGVAVVRLYLDGEHYVLLTGEKEGRVYLFDPYYLPDGFAETEIENTTDHPFHYNRIVPFSYFNRETQAPYALGSEAEREAVLLFDTRTKLTEEKAIEYFI</sequence>
<proteinExistence type="predicted"/>
<accession>A0A1G6KVM1</accession>
<name>A0A1G6KVM1_9FIRM</name>
<evidence type="ECO:0000313" key="2">
    <source>
        <dbReference type="Proteomes" id="UP000198943"/>
    </source>
</evidence>
<evidence type="ECO:0008006" key="3">
    <source>
        <dbReference type="Google" id="ProtNLM"/>
    </source>
</evidence>
<evidence type="ECO:0000313" key="1">
    <source>
        <dbReference type="EMBL" id="SDC34848.1"/>
    </source>
</evidence>